<comment type="caution">
    <text evidence="2">The sequence shown here is derived from an EMBL/GenBank/DDBJ whole genome shotgun (WGS) entry which is preliminary data.</text>
</comment>
<feature type="compositionally biased region" description="Low complexity" evidence="1">
    <location>
        <begin position="93"/>
        <end position="104"/>
    </location>
</feature>
<gene>
    <name evidence="2" type="ORF">GCM10009539_04340</name>
</gene>
<keyword evidence="3" id="KW-1185">Reference proteome</keyword>
<dbReference type="EMBL" id="BAAAGX010000003">
    <property type="protein sequence ID" value="GAA0222288.1"/>
    <property type="molecule type" value="Genomic_DNA"/>
</dbReference>
<organism evidence="2 3">
    <name type="scientific">Cryptosporangium japonicum</name>
    <dbReference type="NCBI Taxonomy" id="80872"/>
    <lineage>
        <taxon>Bacteria</taxon>
        <taxon>Bacillati</taxon>
        <taxon>Actinomycetota</taxon>
        <taxon>Actinomycetes</taxon>
        <taxon>Cryptosporangiales</taxon>
        <taxon>Cryptosporangiaceae</taxon>
        <taxon>Cryptosporangium</taxon>
    </lineage>
</organism>
<dbReference type="InterPro" id="IPR025566">
    <property type="entry name" value="DUF4331"/>
</dbReference>
<proteinExistence type="predicted"/>
<evidence type="ECO:0000313" key="3">
    <source>
        <dbReference type="Proteomes" id="UP001500967"/>
    </source>
</evidence>
<accession>A0ABN0TI33</accession>
<dbReference type="Proteomes" id="UP001500967">
    <property type="component" value="Unassembled WGS sequence"/>
</dbReference>
<feature type="region of interest" description="Disordered" evidence="1">
    <location>
        <begin position="92"/>
        <end position="111"/>
    </location>
</feature>
<protein>
    <recommendedName>
        <fullName evidence="4">DUF4331 domain-containing protein</fullName>
    </recommendedName>
</protein>
<reference evidence="2 3" key="1">
    <citation type="journal article" date="2019" name="Int. J. Syst. Evol. Microbiol.">
        <title>The Global Catalogue of Microorganisms (GCM) 10K type strain sequencing project: providing services to taxonomists for standard genome sequencing and annotation.</title>
        <authorList>
            <consortium name="The Broad Institute Genomics Platform"/>
            <consortium name="The Broad Institute Genome Sequencing Center for Infectious Disease"/>
            <person name="Wu L."/>
            <person name="Ma J."/>
        </authorList>
    </citation>
    <scope>NUCLEOTIDE SEQUENCE [LARGE SCALE GENOMIC DNA]</scope>
    <source>
        <strain evidence="2 3">JCM 10425</strain>
    </source>
</reference>
<evidence type="ECO:0000256" key="1">
    <source>
        <dbReference type="SAM" id="MobiDB-lite"/>
    </source>
</evidence>
<dbReference type="RefSeq" id="WP_344647006.1">
    <property type="nucleotide sequence ID" value="NZ_BAAAGX010000003.1"/>
</dbReference>
<sequence length="340" mass="37075">MSHHLDSPLARQDPRLNITDQYVFDDRDGTIFVLNARTSLGGESTPPGFHEEARYEIRIHLDDSDIENLTFRFAFDRGSDGSQRYRLSRLEGGDAANDDAPGADVSQGRTGQVVRTSEGVDVWAGRALDPFFLDLAQLDAVDRFVIHREDADLTGYRPGTATNTFSGATVQSIVLRIPHSDRMLFPHRDLRVWSTSRLATDAGGWRQVGRAGLPMIWPIFRDAHGAAASAANRTHPGQDRVTYGPAIHALVADAVRRLGTSVRPEAYADSVVERLTPDTLPYRTGTPATFGFGVFNGRQLADNAPEVMFSLATNSAVSTGLPPGATAGTRSESFPFVVPR</sequence>
<name>A0ABN0TI33_9ACTN</name>
<dbReference type="Pfam" id="PF14224">
    <property type="entry name" value="DUF4331"/>
    <property type="match status" value="1"/>
</dbReference>
<evidence type="ECO:0000313" key="2">
    <source>
        <dbReference type="EMBL" id="GAA0222288.1"/>
    </source>
</evidence>
<evidence type="ECO:0008006" key="4">
    <source>
        <dbReference type="Google" id="ProtNLM"/>
    </source>
</evidence>